<name>A0AAV4KTV0_9ACTN</name>
<dbReference type="SUPFAM" id="SSF51569">
    <property type="entry name" value="Aldolase"/>
    <property type="match status" value="1"/>
</dbReference>
<feature type="region of interest" description="Disordered" evidence="5">
    <location>
        <begin position="337"/>
        <end position="358"/>
    </location>
</feature>
<dbReference type="EC" id="2.5.1.54" evidence="4"/>
<evidence type="ECO:0000313" key="6">
    <source>
        <dbReference type="EMBL" id="GGR44609.1"/>
    </source>
</evidence>
<keyword evidence="8" id="KW-1185">Reference proteome</keyword>
<reference evidence="7 8" key="2">
    <citation type="submission" date="2017-09" db="EMBL/GenBank/DDBJ databases">
        <authorList>
            <person name="Lee N."/>
            <person name="Cho B.-K."/>
        </authorList>
    </citation>
    <scope>NUCLEOTIDE SEQUENCE [LARGE SCALE GENOMIC DNA]</scope>
    <source>
        <strain evidence="7 8">ATCC 19740</strain>
    </source>
</reference>
<dbReference type="RefSeq" id="WP_062754332.1">
    <property type="nucleotide sequence ID" value="NZ_BMSJ01000012.1"/>
</dbReference>
<comment type="pathway">
    <text evidence="4">Metabolic intermediate biosynthesis; chorismate biosynthesis; chorismate from D-erythrose 4-phosphate and phosphoenolpyruvate: step 1/7.</text>
</comment>
<dbReference type="AlphaFoldDB" id="A0AAV4KTV0"/>
<feature type="binding site" evidence="3">
    <location>
        <begin position="215"/>
        <end position="216"/>
    </location>
    <ligand>
        <name>phosphoenolpyruvate</name>
        <dbReference type="ChEBI" id="CHEBI:58702"/>
    </ligand>
</feature>
<feature type="binding site" evidence="3">
    <location>
        <position position="371"/>
    </location>
    <ligand>
        <name>Mn(2+)</name>
        <dbReference type="ChEBI" id="CHEBI:29035"/>
    </ligand>
</feature>
<protein>
    <recommendedName>
        <fullName evidence="4">Phospho-2-dehydro-3-deoxyheptonate aldolase</fullName>
        <ecNumber evidence="4">2.5.1.54</ecNumber>
    </recommendedName>
</protein>
<dbReference type="GO" id="GO:0009073">
    <property type="term" value="P:aromatic amino acid family biosynthetic process"/>
    <property type="evidence" value="ECO:0007669"/>
    <property type="project" value="UniProtKB-KW"/>
</dbReference>
<dbReference type="Proteomes" id="UP000326029">
    <property type="component" value="Chromosome"/>
</dbReference>
<feature type="binding site" evidence="3">
    <location>
        <position position="107"/>
    </location>
    <ligand>
        <name>phosphoenolpyruvate</name>
        <dbReference type="ChEBI" id="CHEBI:58702"/>
    </ligand>
</feature>
<comment type="cofactor">
    <cofactor evidence="3">
        <name>Mn(2+)</name>
        <dbReference type="ChEBI" id="CHEBI:29035"/>
    </cofactor>
    <cofactor evidence="3">
        <name>Co(2+)</name>
        <dbReference type="ChEBI" id="CHEBI:48828"/>
    </cofactor>
    <cofactor evidence="3">
        <name>Cd(2+)</name>
        <dbReference type="ChEBI" id="CHEBI:48775"/>
    </cofactor>
    <text evidence="3">Binds 1 divalent cation per subunit. The enzyme is active with manganese, cobalt or cadmium ions.</text>
</comment>
<dbReference type="PANTHER" id="PTHR21337:SF0">
    <property type="entry name" value="PHOSPHO-2-DEHYDRO-3-DEOXYHEPTONATE ALDOLASE"/>
    <property type="match status" value="1"/>
</dbReference>
<keyword evidence="2 4" id="KW-0808">Transferase</keyword>
<keyword evidence="3" id="KW-0104">Cadmium</keyword>
<comment type="similarity">
    <text evidence="1 4">Belongs to the class-II DAHP synthase family.</text>
</comment>
<evidence type="ECO:0000256" key="2">
    <source>
        <dbReference type="ARBA" id="ARBA00022679"/>
    </source>
</evidence>
<evidence type="ECO:0000313" key="7">
    <source>
        <dbReference type="EMBL" id="QEV33460.1"/>
    </source>
</evidence>
<dbReference type="PANTHER" id="PTHR21337">
    <property type="entry name" value="PHOSPHO-2-DEHYDRO-3-DEOXYHEPTONATE ALDOLASE 1, 2"/>
    <property type="match status" value="1"/>
</dbReference>
<feature type="binding site" evidence="3">
    <location>
        <position position="301"/>
    </location>
    <ligand>
        <name>Mn(2+)</name>
        <dbReference type="ChEBI" id="CHEBI:29035"/>
    </ligand>
</feature>
<feature type="binding site" evidence="3">
    <location>
        <position position="269"/>
    </location>
    <ligand>
        <name>phosphoenolpyruvate</name>
        <dbReference type="ChEBI" id="CHEBI:58702"/>
    </ligand>
</feature>
<dbReference type="GO" id="GO:0008652">
    <property type="term" value="P:amino acid biosynthetic process"/>
    <property type="evidence" value="ECO:0007669"/>
    <property type="project" value="UniProtKB-KW"/>
</dbReference>
<reference evidence="6" key="3">
    <citation type="submission" date="2023-08" db="EMBL/GenBank/DDBJ databases">
        <authorList>
            <person name="Sun Q."/>
            <person name="Ohkuma M."/>
        </authorList>
    </citation>
    <scope>NUCLEOTIDE SEQUENCE</scope>
    <source>
        <strain evidence="6">JCM 4205</strain>
    </source>
</reference>
<sequence length="410" mass="44482">MNVIPLEELQTSTAHQQPPWEDPAEVERVRGALAALPPLVETESLDRLRQRLAEVAAGRAQVVQAGDCAEDPAESTAADAERKTGLLDELAGVMNAVTRQPVVRVGRIAGQYAKPRSAPTETVGGIEIPVYRGHLVNGPEPDPEARRPDPRRMLAGYHAASRLMAHLCPTPEARADPPVWTSHEALLLDYEIPMLRPDRQGRLALTSTHWPWIGERTRQLRGAHVALLADVVNPVACKVGPRTTVAELLGLCERLDPGKEPGRLTLIARMGADAAAGLLPPLVRAVRAAGHPVIWLVDPLHGNTVATSDGRKTRVVETVVREVTAFRDAVRAAGGTAGGIHLETTPDPVTECADTPHDTGRVGDKYTTLCDPRLNPRQARAVVAAWRERTARERPARKQTNRVEGEAWRA</sequence>
<dbReference type="InterPro" id="IPR013785">
    <property type="entry name" value="Aldolase_TIM"/>
</dbReference>
<feature type="binding site" evidence="3">
    <location>
        <position position="343"/>
    </location>
    <ligand>
        <name>Mn(2+)</name>
        <dbReference type="ChEBI" id="CHEBI:29035"/>
    </ligand>
</feature>
<accession>A0AAV4KTV0</accession>
<evidence type="ECO:0000256" key="1">
    <source>
        <dbReference type="ARBA" id="ARBA00008911"/>
    </source>
</evidence>
<dbReference type="Gene3D" id="3.20.20.70">
    <property type="entry name" value="Aldolase class I"/>
    <property type="match status" value="1"/>
</dbReference>
<keyword evidence="4" id="KW-0028">Amino-acid biosynthesis</keyword>
<dbReference type="EMBL" id="BMSJ01000012">
    <property type="protein sequence ID" value="GGR44609.1"/>
    <property type="molecule type" value="Genomic_DNA"/>
</dbReference>
<comment type="catalytic activity">
    <reaction evidence="4">
        <text>D-erythrose 4-phosphate + phosphoenolpyruvate + H2O = 7-phospho-2-dehydro-3-deoxy-D-arabino-heptonate + phosphate</text>
        <dbReference type="Rhea" id="RHEA:14717"/>
        <dbReference type="ChEBI" id="CHEBI:15377"/>
        <dbReference type="ChEBI" id="CHEBI:16897"/>
        <dbReference type="ChEBI" id="CHEBI:43474"/>
        <dbReference type="ChEBI" id="CHEBI:58394"/>
        <dbReference type="ChEBI" id="CHEBI:58702"/>
        <dbReference type="EC" id="2.5.1.54"/>
    </reaction>
</comment>
<reference evidence="6 9" key="1">
    <citation type="journal article" date="2014" name="Int. J. Syst. Evol. Microbiol.">
        <title>Complete genome sequence of Corynebacterium casei LMG S-19264T (=DSM 44701T), isolated from a smear-ripened cheese.</title>
        <authorList>
            <consortium name="US DOE Joint Genome Institute (JGI-PGF)"/>
            <person name="Walter F."/>
            <person name="Albersmeier A."/>
            <person name="Kalinowski J."/>
            <person name="Ruckert C."/>
        </authorList>
    </citation>
    <scope>NUCLEOTIDE SEQUENCE [LARGE SCALE GENOMIC DNA]</scope>
    <source>
        <strain evidence="6 9">JCM 4205</strain>
    </source>
</reference>
<dbReference type="GeneID" id="95455245"/>
<dbReference type="EMBL" id="CP023693">
    <property type="protein sequence ID" value="QEV33460.1"/>
    <property type="molecule type" value="Genomic_DNA"/>
</dbReference>
<keyword evidence="3" id="KW-0464">Manganese</keyword>
<evidence type="ECO:0000256" key="5">
    <source>
        <dbReference type="SAM" id="MobiDB-lite"/>
    </source>
</evidence>
<dbReference type="InterPro" id="IPR002480">
    <property type="entry name" value="DAHP_synth_2"/>
</dbReference>
<evidence type="ECO:0000313" key="8">
    <source>
        <dbReference type="Proteomes" id="UP000326029"/>
    </source>
</evidence>
<evidence type="ECO:0000256" key="3">
    <source>
        <dbReference type="PIRSR" id="PIRSR602480-1"/>
    </source>
</evidence>
<feature type="binding site" evidence="3">
    <location>
        <position position="68"/>
    </location>
    <ligand>
        <name>Mn(2+)</name>
        <dbReference type="ChEBI" id="CHEBI:29035"/>
    </ligand>
</feature>
<keyword evidence="4" id="KW-0057">Aromatic amino acid biosynthesis</keyword>
<feature type="binding site" evidence="3">
    <location>
        <position position="238"/>
    </location>
    <ligand>
        <name>phosphoenolpyruvate</name>
        <dbReference type="ChEBI" id="CHEBI:58702"/>
    </ligand>
</feature>
<keyword evidence="3" id="KW-0170">Cobalt</keyword>
<evidence type="ECO:0000313" key="9">
    <source>
        <dbReference type="Proteomes" id="UP000642014"/>
    </source>
</evidence>
<evidence type="ECO:0000256" key="4">
    <source>
        <dbReference type="RuleBase" id="RU363071"/>
    </source>
</evidence>
<dbReference type="Proteomes" id="UP000642014">
    <property type="component" value="Unassembled WGS sequence"/>
</dbReference>
<organism evidence="6 9">
    <name type="scientific">Streptomyces cinereoruber</name>
    <dbReference type="NCBI Taxonomy" id="67260"/>
    <lineage>
        <taxon>Bacteria</taxon>
        <taxon>Bacillati</taxon>
        <taxon>Actinomycetota</taxon>
        <taxon>Actinomycetes</taxon>
        <taxon>Kitasatosporales</taxon>
        <taxon>Streptomycetaceae</taxon>
        <taxon>Streptomyces</taxon>
    </lineage>
</organism>
<proteinExistence type="inferred from homology"/>
<dbReference type="GO" id="GO:0003849">
    <property type="term" value="F:3-deoxy-7-phosphoheptulonate synthase activity"/>
    <property type="evidence" value="ECO:0007669"/>
    <property type="project" value="UniProtKB-EC"/>
</dbReference>
<feature type="region of interest" description="Disordered" evidence="5">
    <location>
        <begin position="389"/>
        <end position="410"/>
    </location>
</feature>
<dbReference type="Pfam" id="PF01474">
    <property type="entry name" value="DAHP_synth_2"/>
    <property type="match status" value="2"/>
</dbReference>
<gene>
    <name evidence="7" type="ORF">CP977_15850</name>
    <name evidence="6" type="ORF">GCM10010497_55020</name>
</gene>